<gene>
    <name evidence="2" type="ORF">GWO12_16850</name>
</gene>
<evidence type="ECO:0000313" key="2">
    <source>
        <dbReference type="EMBL" id="NIR76747.1"/>
    </source>
</evidence>
<organism evidence="2 3">
    <name type="scientific">Candidatus Kutchimonas denitrificans</name>
    <dbReference type="NCBI Taxonomy" id="3056748"/>
    <lineage>
        <taxon>Bacteria</taxon>
        <taxon>Pseudomonadati</taxon>
        <taxon>Gemmatimonadota</taxon>
        <taxon>Gemmatimonadia</taxon>
        <taxon>Candidatus Palauibacterales</taxon>
        <taxon>Candidatus Palauibacteraceae</taxon>
        <taxon>Candidatus Kutchimonas</taxon>
    </lineage>
</organism>
<feature type="region of interest" description="Disordered" evidence="1">
    <location>
        <begin position="82"/>
        <end position="106"/>
    </location>
</feature>
<evidence type="ECO:0000313" key="3">
    <source>
        <dbReference type="Proteomes" id="UP000702544"/>
    </source>
</evidence>
<dbReference type="AlphaFoldDB" id="A0AAE4ZC45"/>
<dbReference type="EMBL" id="JAACAK010000148">
    <property type="protein sequence ID" value="NIR76747.1"/>
    <property type="molecule type" value="Genomic_DNA"/>
</dbReference>
<sequence length="106" mass="11528">MRISDLPPGSSVTVPAAWLAERLAEEAEPEVLTTEQASEMWPAYSAETWRGWAADGLIGGAWQDAEGGPWRLPLASCRSVVADKQRRGQRRGEKGPRGPWAGRKAS</sequence>
<proteinExistence type="predicted"/>
<protein>
    <submittedName>
        <fullName evidence="2">Uncharacterized protein</fullName>
    </submittedName>
</protein>
<reference evidence="2 3" key="1">
    <citation type="submission" date="2020-01" db="EMBL/GenBank/DDBJ databases">
        <title>Genomes assembled from Gulf of Kutch pelagic sediment metagenomes.</title>
        <authorList>
            <person name="Chandrashekar M."/>
            <person name="Mahajan M.S."/>
            <person name="Dave K.J."/>
            <person name="Vatsa P."/>
            <person name="Nathani N.M."/>
        </authorList>
    </citation>
    <scope>NUCLEOTIDE SEQUENCE [LARGE SCALE GENOMIC DNA]</scope>
    <source>
        <strain evidence="2">KS3-K002</strain>
    </source>
</reference>
<dbReference type="Proteomes" id="UP000702544">
    <property type="component" value="Unassembled WGS sequence"/>
</dbReference>
<comment type="caution">
    <text evidence="2">The sequence shown here is derived from an EMBL/GenBank/DDBJ whole genome shotgun (WGS) entry which is preliminary data.</text>
</comment>
<accession>A0AAE4ZC45</accession>
<feature type="compositionally biased region" description="Basic and acidic residues" evidence="1">
    <location>
        <begin position="82"/>
        <end position="96"/>
    </location>
</feature>
<name>A0AAE4ZC45_9BACT</name>
<evidence type="ECO:0000256" key="1">
    <source>
        <dbReference type="SAM" id="MobiDB-lite"/>
    </source>
</evidence>